<comment type="similarity">
    <text evidence="1">Belongs to the short-chain dehydrogenases/reductases (SDR) family.</text>
</comment>
<reference evidence="2 3" key="1">
    <citation type="submission" date="2020-01" db="EMBL/GenBank/DDBJ databases">
        <title>Jiella pacifica sp. nov.</title>
        <authorList>
            <person name="Xue Z."/>
            <person name="Zhu S."/>
            <person name="Chen J."/>
            <person name="Yang J."/>
        </authorList>
    </citation>
    <scope>NUCLEOTIDE SEQUENCE [LARGE SCALE GENOMIC DNA]</scope>
    <source>
        <strain evidence="2 3">40Bstr34</strain>
    </source>
</reference>
<evidence type="ECO:0000313" key="2">
    <source>
        <dbReference type="EMBL" id="NDW06956.1"/>
    </source>
</evidence>
<dbReference type="SUPFAM" id="SSF51735">
    <property type="entry name" value="NAD(P)-binding Rossmann-fold domains"/>
    <property type="match status" value="1"/>
</dbReference>
<organism evidence="2 3">
    <name type="scientific">Jiella pacifica</name>
    <dbReference type="NCBI Taxonomy" id="2696469"/>
    <lineage>
        <taxon>Bacteria</taxon>
        <taxon>Pseudomonadati</taxon>
        <taxon>Pseudomonadota</taxon>
        <taxon>Alphaproteobacteria</taxon>
        <taxon>Hyphomicrobiales</taxon>
        <taxon>Aurantimonadaceae</taxon>
        <taxon>Jiella</taxon>
    </lineage>
</organism>
<keyword evidence="3" id="KW-1185">Reference proteome</keyword>
<proteinExistence type="inferred from homology"/>
<evidence type="ECO:0000256" key="1">
    <source>
        <dbReference type="ARBA" id="ARBA00006484"/>
    </source>
</evidence>
<dbReference type="Proteomes" id="UP000469011">
    <property type="component" value="Unassembled WGS sequence"/>
</dbReference>
<comment type="caution">
    <text evidence="2">The sequence shown here is derived from an EMBL/GenBank/DDBJ whole genome shotgun (WGS) entry which is preliminary data.</text>
</comment>
<dbReference type="PANTHER" id="PTHR42879">
    <property type="entry name" value="3-OXOACYL-(ACYL-CARRIER-PROTEIN) REDUCTASE"/>
    <property type="match status" value="1"/>
</dbReference>
<dbReference type="InterPro" id="IPR036291">
    <property type="entry name" value="NAD(P)-bd_dom_sf"/>
</dbReference>
<gene>
    <name evidence="2" type="ORF">GTK09_21305</name>
</gene>
<protein>
    <submittedName>
        <fullName evidence="2">SDR family oxidoreductase</fullName>
    </submittedName>
</protein>
<dbReference type="Pfam" id="PF13561">
    <property type="entry name" value="adh_short_C2"/>
    <property type="match status" value="1"/>
</dbReference>
<dbReference type="Gene3D" id="3.40.50.720">
    <property type="entry name" value="NAD(P)-binding Rossmann-like Domain"/>
    <property type="match status" value="1"/>
</dbReference>
<dbReference type="InterPro" id="IPR050259">
    <property type="entry name" value="SDR"/>
</dbReference>
<name>A0A6N9TA67_9HYPH</name>
<dbReference type="PANTHER" id="PTHR42879:SF6">
    <property type="entry name" value="NADPH-DEPENDENT REDUCTASE BACG"/>
    <property type="match status" value="1"/>
</dbReference>
<evidence type="ECO:0000313" key="3">
    <source>
        <dbReference type="Proteomes" id="UP000469011"/>
    </source>
</evidence>
<dbReference type="AlphaFoldDB" id="A0A6N9TA67"/>
<accession>A0A6N9TA67</accession>
<sequence>MDLEIAGKRALVLASSRGLGLGIAEAIAAEGADVLLCGRSADKLARNAEAINARGRGKAYSVAADLADPAFAEQMIEAAGNTLGGIDILVNNTGGPPPGGATDMSVEVLQTQFQMMVARIVDLSTRALPAMRSAGFGRILTVGSSGVVQPIPNLAYSNTLRSALVGWTKSLSNEVAEDGVTVNMLLPGRIHTDRVDELDAANAKRSEKPIDAIRESARQSIPAKRYGTVEEFAAVAAFLVSARAAYVTGSVVRCDGGAIKSV</sequence>
<dbReference type="EMBL" id="JAAAMG010000022">
    <property type="protein sequence ID" value="NDW06956.1"/>
    <property type="molecule type" value="Genomic_DNA"/>
</dbReference>
<dbReference type="RefSeq" id="WP_163465413.1">
    <property type="nucleotide sequence ID" value="NZ_JAAAMG010000022.1"/>
</dbReference>
<dbReference type="InterPro" id="IPR002347">
    <property type="entry name" value="SDR_fam"/>
</dbReference>
<dbReference type="PRINTS" id="PR00081">
    <property type="entry name" value="GDHRDH"/>
</dbReference>